<dbReference type="WBParaSite" id="ALUE_0000870101-mRNA-1">
    <property type="protein sequence ID" value="ALUE_0000870101-mRNA-1"/>
    <property type="gene ID" value="ALUE_0000870101"/>
</dbReference>
<keyword evidence="1" id="KW-1133">Transmembrane helix</keyword>
<keyword evidence="1" id="KW-0472">Membrane</keyword>
<dbReference type="Proteomes" id="UP000036681">
    <property type="component" value="Unplaced"/>
</dbReference>
<organism evidence="2 3">
    <name type="scientific">Ascaris lumbricoides</name>
    <name type="common">Giant roundworm</name>
    <dbReference type="NCBI Taxonomy" id="6252"/>
    <lineage>
        <taxon>Eukaryota</taxon>
        <taxon>Metazoa</taxon>
        <taxon>Ecdysozoa</taxon>
        <taxon>Nematoda</taxon>
        <taxon>Chromadorea</taxon>
        <taxon>Rhabditida</taxon>
        <taxon>Spirurina</taxon>
        <taxon>Ascaridomorpha</taxon>
        <taxon>Ascaridoidea</taxon>
        <taxon>Ascarididae</taxon>
        <taxon>Ascaris</taxon>
    </lineage>
</organism>
<proteinExistence type="predicted"/>
<keyword evidence="1" id="KW-0812">Transmembrane</keyword>
<feature type="transmembrane region" description="Helical" evidence="1">
    <location>
        <begin position="111"/>
        <end position="137"/>
    </location>
</feature>
<evidence type="ECO:0000313" key="3">
    <source>
        <dbReference type="WBParaSite" id="ALUE_0000870101-mRNA-1"/>
    </source>
</evidence>
<keyword evidence="2" id="KW-1185">Reference proteome</keyword>
<evidence type="ECO:0000313" key="2">
    <source>
        <dbReference type="Proteomes" id="UP000036681"/>
    </source>
</evidence>
<accession>A0A0M3HYQ8</accession>
<name>A0A0M3HYQ8_ASCLU</name>
<evidence type="ECO:0000256" key="1">
    <source>
        <dbReference type="SAM" id="Phobius"/>
    </source>
</evidence>
<protein>
    <submittedName>
        <fullName evidence="3">CX domain-containing protein</fullName>
    </submittedName>
</protein>
<reference evidence="3" key="1">
    <citation type="submission" date="2017-02" db="UniProtKB">
        <authorList>
            <consortium name="WormBaseParasite"/>
        </authorList>
    </citation>
    <scope>IDENTIFICATION</scope>
</reference>
<dbReference type="AlphaFoldDB" id="A0A0M3HYQ8"/>
<sequence>MAQAPAAPWSRWDAPGFQFISSNTAPPAIQYDTGVGLPPSDSFIGEGGTFIGSNQLALVGQRVNADNPEFLDCIYGAPNTAAQYVELCLRDNGCCQMGCCENVSWQEKYRWALALIIIFCIFVVIVVVVSIFCWLFNRAKDKRQKKMLLGSTQGLSPAASQASIAGLPAGQNAAGYYPYVGGPKQPY</sequence>